<keyword evidence="2" id="KW-1185">Reference proteome</keyword>
<proteinExistence type="predicted"/>
<gene>
    <name evidence="1" type="ORF">R1flu_023370</name>
</gene>
<dbReference type="Proteomes" id="UP001605036">
    <property type="component" value="Unassembled WGS sequence"/>
</dbReference>
<protein>
    <submittedName>
        <fullName evidence="1">Uncharacterized protein</fullName>
    </submittedName>
</protein>
<organism evidence="1 2">
    <name type="scientific">Riccia fluitans</name>
    <dbReference type="NCBI Taxonomy" id="41844"/>
    <lineage>
        <taxon>Eukaryota</taxon>
        <taxon>Viridiplantae</taxon>
        <taxon>Streptophyta</taxon>
        <taxon>Embryophyta</taxon>
        <taxon>Marchantiophyta</taxon>
        <taxon>Marchantiopsida</taxon>
        <taxon>Marchantiidae</taxon>
        <taxon>Marchantiales</taxon>
        <taxon>Ricciaceae</taxon>
        <taxon>Riccia</taxon>
    </lineage>
</organism>
<dbReference type="AlphaFoldDB" id="A0ABD1XRW0"/>
<sequence>MRKDKQTTPAGRLSSWITKCGMRSGALGHYEGFAMQTLKGAARTPGVPSPVLGRQGRRSPRFVLYTNNHCPSSEPVNAHGPHVVASISECVDALIQRTRYESVSGLADLYSKPYLGHSRRGARWWCTHNQHLAWIGERGATFTEVPYLAWPYRASGMVASDRVEALEFTHRGTAEHRGCRIDPWPIRFGKNHRHGRQLRDFLGQGTAPIDAKEC</sequence>
<evidence type="ECO:0000313" key="2">
    <source>
        <dbReference type="Proteomes" id="UP001605036"/>
    </source>
</evidence>
<dbReference type="EMBL" id="JBHFFA010000007">
    <property type="protein sequence ID" value="KAL2611678.1"/>
    <property type="molecule type" value="Genomic_DNA"/>
</dbReference>
<name>A0ABD1XRW0_9MARC</name>
<comment type="caution">
    <text evidence="1">The sequence shown here is derived from an EMBL/GenBank/DDBJ whole genome shotgun (WGS) entry which is preliminary data.</text>
</comment>
<accession>A0ABD1XRW0</accession>
<evidence type="ECO:0000313" key="1">
    <source>
        <dbReference type="EMBL" id="KAL2611678.1"/>
    </source>
</evidence>
<reference evidence="1 2" key="1">
    <citation type="submission" date="2024-09" db="EMBL/GenBank/DDBJ databases">
        <title>Chromosome-scale assembly of Riccia fluitans.</title>
        <authorList>
            <person name="Paukszto L."/>
            <person name="Sawicki J."/>
            <person name="Karawczyk K."/>
            <person name="Piernik-Szablinska J."/>
            <person name="Szczecinska M."/>
            <person name="Mazdziarz M."/>
        </authorList>
    </citation>
    <scope>NUCLEOTIDE SEQUENCE [LARGE SCALE GENOMIC DNA]</scope>
    <source>
        <strain evidence="1">Rf_01</strain>
        <tissue evidence="1">Aerial parts of the thallus</tissue>
    </source>
</reference>